<evidence type="ECO:0000313" key="3">
    <source>
        <dbReference type="Proteomes" id="UP000019376"/>
    </source>
</evidence>
<gene>
    <name evidence="2" type="ORF">PDE_02043</name>
</gene>
<reference evidence="2 3" key="1">
    <citation type="journal article" date="2013" name="PLoS ONE">
        <title>Genomic and secretomic analyses reveal unique features of the lignocellulolytic enzyme system of Penicillium decumbens.</title>
        <authorList>
            <person name="Liu G."/>
            <person name="Zhang L."/>
            <person name="Wei X."/>
            <person name="Zou G."/>
            <person name="Qin Y."/>
            <person name="Ma L."/>
            <person name="Li J."/>
            <person name="Zheng H."/>
            <person name="Wang S."/>
            <person name="Wang C."/>
            <person name="Xun L."/>
            <person name="Zhao G.-P."/>
            <person name="Zhou Z."/>
            <person name="Qu Y."/>
        </authorList>
    </citation>
    <scope>NUCLEOTIDE SEQUENCE [LARGE SCALE GENOMIC DNA]</scope>
    <source>
        <strain evidence="3">114-2 / CGMCC 5302</strain>
    </source>
</reference>
<organism evidence="2 3">
    <name type="scientific">Penicillium oxalicum (strain 114-2 / CGMCC 5302)</name>
    <name type="common">Penicillium decumbens</name>
    <dbReference type="NCBI Taxonomy" id="933388"/>
    <lineage>
        <taxon>Eukaryota</taxon>
        <taxon>Fungi</taxon>
        <taxon>Dikarya</taxon>
        <taxon>Ascomycota</taxon>
        <taxon>Pezizomycotina</taxon>
        <taxon>Eurotiomycetes</taxon>
        <taxon>Eurotiomycetidae</taxon>
        <taxon>Eurotiales</taxon>
        <taxon>Aspergillaceae</taxon>
        <taxon>Penicillium</taxon>
    </lineage>
</organism>
<accession>S8AYP2</accession>
<name>S8AYP2_PENO1</name>
<keyword evidence="3" id="KW-1185">Reference proteome</keyword>
<evidence type="ECO:0000256" key="1">
    <source>
        <dbReference type="SAM" id="MobiDB-lite"/>
    </source>
</evidence>
<proteinExistence type="predicted"/>
<dbReference type="Proteomes" id="UP000019376">
    <property type="component" value="Unassembled WGS sequence"/>
</dbReference>
<evidence type="ECO:0000313" key="2">
    <source>
        <dbReference type="EMBL" id="EPS27102.1"/>
    </source>
</evidence>
<sequence>MIITIDGGLETPLEGLADGLDRSEGVGGKDHLDKQLALRDEWQLKTLRTAEMRLSELEEVRAKWTRAVVSLQSLRVSESPSLSTVRLASGGGTGGGGQAPGTMRLSQHHLDPSHSGAWPQAGRAMYIVAGSPPD</sequence>
<protein>
    <submittedName>
        <fullName evidence="2">Uncharacterized protein</fullName>
    </submittedName>
</protein>
<feature type="region of interest" description="Disordered" evidence="1">
    <location>
        <begin position="82"/>
        <end position="117"/>
    </location>
</feature>
<dbReference type="HOGENOM" id="CLU_1896933_0_0_1"/>
<dbReference type="AlphaFoldDB" id="S8AYP2"/>
<feature type="compositionally biased region" description="Gly residues" evidence="1">
    <location>
        <begin position="89"/>
        <end position="99"/>
    </location>
</feature>
<dbReference type="EMBL" id="KB644409">
    <property type="protein sequence ID" value="EPS27102.1"/>
    <property type="molecule type" value="Genomic_DNA"/>
</dbReference>